<dbReference type="AlphaFoldDB" id="A0AAE9WD11"/>
<feature type="domain" description="Glycosyl hydrolase family 81 N-terminal" evidence="10">
    <location>
        <begin position="21"/>
        <end position="340"/>
    </location>
</feature>
<proteinExistence type="inferred from homology"/>
<keyword evidence="8" id="KW-0624">Polysaccharide degradation</keyword>
<dbReference type="InterPro" id="IPR040720">
    <property type="entry name" value="GH81_C"/>
</dbReference>
<evidence type="ECO:0000256" key="3">
    <source>
        <dbReference type="ARBA" id="ARBA00012780"/>
    </source>
</evidence>
<dbReference type="GeneID" id="80876386"/>
<dbReference type="Gene3D" id="1.20.5.420">
    <property type="entry name" value="Immunoglobulin FC, subunit C"/>
    <property type="match status" value="1"/>
</dbReference>
<dbReference type="GO" id="GO:0042973">
    <property type="term" value="F:glucan endo-1,3-beta-D-glucosidase activity"/>
    <property type="evidence" value="ECO:0007669"/>
    <property type="project" value="UniProtKB-EC"/>
</dbReference>
<reference evidence="12 13" key="1">
    <citation type="journal article" date="2023" name="G3 (Bethesda)">
        <title>A high-quality reference genome for the fission yeast Schizosaccharomyces osmophilus.</title>
        <authorList>
            <person name="Jia G.S."/>
            <person name="Zhang W.C."/>
            <person name="Liang Y."/>
            <person name="Liu X.H."/>
            <person name="Rhind N."/>
            <person name="Pidoux A."/>
            <person name="Brysch-Herzberg M."/>
            <person name="Du L.L."/>
        </authorList>
    </citation>
    <scope>NUCLEOTIDE SEQUENCE [LARGE SCALE GENOMIC DNA]</scope>
    <source>
        <strain evidence="12 13">CBS 15793</strain>
    </source>
</reference>
<dbReference type="PANTHER" id="PTHR31983:SF0">
    <property type="entry name" value="GLUCAN ENDO-1,3-BETA-D-GLUCOSIDASE 2"/>
    <property type="match status" value="1"/>
</dbReference>
<dbReference type="RefSeq" id="XP_056037888.1">
    <property type="nucleotide sequence ID" value="XM_056181697.1"/>
</dbReference>
<organism evidence="12 13">
    <name type="scientific">Schizosaccharomyces osmophilus</name>
    <dbReference type="NCBI Taxonomy" id="2545709"/>
    <lineage>
        <taxon>Eukaryota</taxon>
        <taxon>Fungi</taxon>
        <taxon>Dikarya</taxon>
        <taxon>Ascomycota</taxon>
        <taxon>Taphrinomycotina</taxon>
        <taxon>Schizosaccharomycetes</taxon>
        <taxon>Schizosaccharomycetales</taxon>
        <taxon>Schizosaccharomycetaceae</taxon>
        <taxon>Schizosaccharomyces</taxon>
    </lineage>
</organism>
<keyword evidence="13" id="KW-1185">Reference proteome</keyword>
<dbReference type="FunFam" id="2.70.98.30:FF:000006">
    <property type="entry name" value="Endo-1,3-beta-glucanase Engl1"/>
    <property type="match status" value="1"/>
</dbReference>
<keyword evidence="6" id="KW-0326">Glycosidase</keyword>
<feature type="region of interest" description="Disordered" evidence="9">
    <location>
        <begin position="1"/>
        <end position="28"/>
    </location>
</feature>
<dbReference type="GO" id="GO:0009986">
    <property type="term" value="C:cell surface"/>
    <property type="evidence" value="ECO:0007669"/>
    <property type="project" value="TreeGrafter"/>
</dbReference>
<accession>A0AAE9WD11</accession>
<feature type="domain" description="Glycosyl hydrolase family 81 C-terminal" evidence="11">
    <location>
        <begin position="349"/>
        <end position="696"/>
    </location>
</feature>
<dbReference type="Pfam" id="PF03639">
    <property type="entry name" value="Glyco_hydro_81"/>
    <property type="match status" value="1"/>
</dbReference>
<dbReference type="PANTHER" id="PTHR31983">
    <property type="entry name" value="ENDO-1,3(4)-BETA-GLUCANASE 1"/>
    <property type="match status" value="1"/>
</dbReference>
<evidence type="ECO:0000256" key="5">
    <source>
        <dbReference type="ARBA" id="ARBA00023277"/>
    </source>
</evidence>
<evidence type="ECO:0000256" key="6">
    <source>
        <dbReference type="ARBA" id="ARBA00023295"/>
    </source>
</evidence>
<dbReference type="Pfam" id="PF17652">
    <property type="entry name" value="Glyco_hydro81C"/>
    <property type="match status" value="1"/>
</dbReference>
<dbReference type="GO" id="GO:0000272">
    <property type="term" value="P:polysaccharide catabolic process"/>
    <property type="evidence" value="ECO:0007669"/>
    <property type="project" value="UniProtKB-KW"/>
</dbReference>
<sequence length="706" mass="78188">MSVLSPIATGAPSSTFPQIDHPLQPKGISVSDKPIQTNKYYGNFFLEDQKFPNFSQPYSLTWRNKDDNFSGMGISQTDADQYTYGPDASKDPVEFYINPAGLFSIIVSADEFSSGNTLSATDSRHFSVQVTLEPSESNSGSITFPIVTGSAFISSIYKNLTPVFNSTISVKSLEKSDFSGGSKYKVTLNDNKLWLIYAFPSDSSSFDLKQDSNSKLTASSKFNGLVQVCKVPNASVSDGSGEKTFDQYAGVYATGITLSANVSNNTGEYWFSFDKAGDKSKSPLVYALPHHQSTFGSDTQGAKTGMALQSTVMGVMIAYAADKWHLVEDNLPTDVEFVPLPWNGGKSNYSDQTLNAIRSACENDIKFDVVTASDTNSMYASGKILAKYAQVCLVASKILKDDNLTNTGREKLQQALQKFVDNKEQFPLNFDKTYKGLISTAGLKEPLADYGNTYYNDHHFHYGYHIYAMAVAGSLNSGWIKDPQTDFVNDLIRDASNPVEDDEYFPFFRSFDWFAGHSWSKGLFASGDGKDEESTSEDYNFYYAMKLWGLVKNNNNIINLANLMLGIIRTSMNAYIYITPKNTIQPKKIRGNYCAGITFMNKVDYTTYFGTDEYLKQGIHMIPITPISGYVRTPSYVKASWDAKIAPIINNFSNNWTGIVYSNYSITDPTAAWKEFTSDNFKDENIDEGASRTWYLALAAGMGATP</sequence>
<dbReference type="EC" id="3.2.1.39" evidence="3"/>
<evidence type="ECO:0000256" key="7">
    <source>
        <dbReference type="ARBA" id="ARBA00023316"/>
    </source>
</evidence>
<dbReference type="Gene3D" id="2.70.98.30">
    <property type="entry name" value="Golgi alpha-mannosidase II, domain 4"/>
    <property type="match status" value="1"/>
</dbReference>
<dbReference type="InterPro" id="IPR005200">
    <property type="entry name" value="Endo-beta-glucanase"/>
</dbReference>
<comment type="catalytic activity">
    <reaction evidence="1">
        <text>Hydrolysis of (1-&gt;3)-beta-D-glucosidic linkages in (1-&gt;3)-beta-D-glucans.</text>
        <dbReference type="EC" id="3.2.1.39"/>
    </reaction>
</comment>
<evidence type="ECO:0000256" key="9">
    <source>
        <dbReference type="SAM" id="MobiDB-lite"/>
    </source>
</evidence>
<evidence type="ECO:0000256" key="8">
    <source>
        <dbReference type="ARBA" id="ARBA00023326"/>
    </source>
</evidence>
<dbReference type="KEGG" id="som:SOMG_02906"/>
<evidence type="ECO:0000313" key="13">
    <source>
        <dbReference type="Proteomes" id="UP001212411"/>
    </source>
</evidence>
<dbReference type="Proteomes" id="UP001212411">
    <property type="component" value="Chromosome 2"/>
</dbReference>
<dbReference type="Gene3D" id="1.10.287.1170">
    <property type="entry name" value="glycoside hydrolase family 81 endo-[beta] glucanase"/>
    <property type="match status" value="1"/>
</dbReference>
<dbReference type="GO" id="GO:0071555">
    <property type="term" value="P:cell wall organization"/>
    <property type="evidence" value="ECO:0007669"/>
    <property type="project" value="UniProtKB-KW"/>
</dbReference>
<comment type="similarity">
    <text evidence="2">Belongs to the glycosyl hydrolase 81 family.</text>
</comment>
<evidence type="ECO:0000256" key="4">
    <source>
        <dbReference type="ARBA" id="ARBA00022801"/>
    </source>
</evidence>
<evidence type="ECO:0000256" key="1">
    <source>
        <dbReference type="ARBA" id="ARBA00000382"/>
    </source>
</evidence>
<evidence type="ECO:0000256" key="2">
    <source>
        <dbReference type="ARBA" id="ARBA00010730"/>
    </source>
</evidence>
<keyword evidence="7" id="KW-0961">Cell wall biogenesis/degradation</keyword>
<protein>
    <recommendedName>
        <fullName evidence="3">glucan endo-1,3-beta-D-glucosidase</fullName>
        <ecNumber evidence="3">3.2.1.39</ecNumber>
    </recommendedName>
</protein>
<keyword evidence="4" id="KW-0378">Hydrolase</keyword>
<dbReference type="InterPro" id="IPR040451">
    <property type="entry name" value="GH81_N"/>
</dbReference>
<name>A0AAE9WD11_9SCHI</name>
<dbReference type="EMBL" id="CP115612">
    <property type="protein sequence ID" value="WBW73645.1"/>
    <property type="molecule type" value="Genomic_DNA"/>
</dbReference>
<gene>
    <name evidence="12" type="primary">eng2</name>
    <name evidence="12" type="ORF">SOMG_02906</name>
</gene>
<evidence type="ECO:0000259" key="11">
    <source>
        <dbReference type="Pfam" id="PF17652"/>
    </source>
</evidence>
<dbReference type="GO" id="GO:0052861">
    <property type="term" value="F:endo-1,3(4)-beta-glucanase activity"/>
    <property type="evidence" value="ECO:0007669"/>
    <property type="project" value="InterPro"/>
</dbReference>
<keyword evidence="5" id="KW-0119">Carbohydrate metabolism</keyword>
<evidence type="ECO:0000259" key="10">
    <source>
        <dbReference type="Pfam" id="PF03639"/>
    </source>
</evidence>
<evidence type="ECO:0000313" key="12">
    <source>
        <dbReference type="EMBL" id="WBW73645.1"/>
    </source>
</evidence>
<dbReference type="PROSITE" id="PS52008">
    <property type="entry name" value="GH81"/>
    <property type="match status" value="1"/>
</dbReference>